<evidence type="ECO:0000313" key="2">
    <source>
        <dbReference type="EMBL" id="MBJ6121665.1"/>
    </source>
</evidence>
<name>A0ABS0XPE8_9SPHN</name>
<keyword evidence="3" id="KW-1185">Reference proteome</keyword>
<accession>A0ABS0XPE8</accession>
<keyword evidence="1" id="KW-0732">Signal</keyword>
<organism evidence="2 3">
    <name type="scientific">Sphingomonas mollis</name>
    <dbReference type="NCBI Taxonomy" id="2795726"/>
    <lineage>
        <taxon>Bacteria</taxon>
        <taxon>Pseudomonadati</taxon>
        <taxon>Pseudomonadota</taxon>
        <taxon>Alphaproteobacteria</taxon>
        <taxon>Sphingomonadales</taxon>
        <taxon>Sphingomonadaceae</taxon>
        <taxon>Sphingomonas</taxon>
    </lineage>
</organism>
<evidence type="ECO:0000256" key="1">
    <source>
        <dbReference type="SAM" id="SignalP"/>
    </source>
</evidence>
<dbReference type="RefSeq" id="WP_199036660.1">
    <property type="nucleotide sequence ID" value="NZ_JAELXS010000003.1"/>
</dbReference>
<dbReference type="Proteomes" id="UP000640426">
    <property type="component" value="Unassembled WGS sequence"/>
</dbReference>
<feature type="chain" id="PRO_5045603615" evidence="1">
    <location>
        <begin position="20"/>
        <end position="152"/>
    </location>
</feature>
<dbReference type="Pfam" id="PF12276">
    <property type="entry name" value="DUF3617"/>
    <property type="match status" value="1"/>
</dbReference>
<sequence length="152" mass="16150">MRAIVPLFALLSLPLSASAQSLQSGNWDLTSTAVDLVVPGAPGFLLRMMRGKSKTEHRCLPPEQSRAGVAALFVPNAEAKCTVERAVIADGRIDHAMSCPQKKGPPMHVVRAGTYNAAGFTARMTMTGQTEKGAMRIVADQVATRTGATCRK</sequence>
<comment type="caution">
    <text evidence="2">The sequence shown here is derived from an EMBL/GenBank/DDBJ whole genome shotgun (WGS) entry which is preliminary data.</text>
</comment>
<reference evidence="3" key="1">
    <citation type="submission" date="2020-12" db="EMBL/GenBank/DDBJ databases">
        <title>Hymenobacter sp.</title>
        <authorList>
            <person name="Kim M.K."/>
        </authorList>
    </citation>
    <scope>NUCLEOTIDE SEQUENCE [LARGE SCALE GENOMIC DNA]</scope>
    <source>
        <strain evidence="3">BT553</strain>
    </source>
</reference>
<protein>
    <submittedName>
        <fullName evidence="2">DUF3617 domain-containing protein</fullName>
    </submittedName>
</protein>
<evidence type="ECO:0000313" key="3">
    <source>
        <dbReference type="Proteomes" id="UP000640426"/>
    </source>
</evidence>
<proteinExistence type="predicted"/>
<dbReference type="InterPro" id="IPR022061">
    <property type="entry name" value="DUF3617"/>
</dbReference>
<feature type="signal peptide" evidence="1">
    <location>
        <begin position="1"/>
        <end position="19"/>
    </location>
</feature>
<dbReference type="EMBL" id="JAELXS010000003">
    <property type="protein sequence ID" value="MBJ6121665.1"/>
    <property type="molecule type" value="Genomic_DNA"/>
</dbReference>
<gene>
    <name evidence="2" type="ORF">JAO74_07660</name>
</gene>